<feature type="region of interest" description="Disordered" evidence="2">
    <location>
        <begin position="1759"/>
        <end position="1791"/>
    </location>
</feature>
<accession>A0ABS5VFI2</accession>
<reference evidence="5 6" key="1">
    <citation type="submission" date="2021-05" db="EMBL/GenBank/DDBJ databases">
        <title>Whole genome sequence of Curtobacterium flaccumfaciens pv. flaccumfaciens strain CFBP 8819.</title>
        <authorList>
            <person name="Osdaghi E."/>
            <person name="Taghouti G."/>
            <person name="Portier P."/>
            <person name="Fazliarab A."/>
            <person name="Taghavi S.M."/>
            <person name="Briand M."/>
            <person name="Le-Saux M."/>
            <person name="Jacques M.-A."/>
        </authorList>
    </citation>
    <scope>NUCLEOTIDE SEQUENCE [LARGE SCALE GENOMIC DNA]</scope>
    <source>
        <strain evidence="5 6">CFBP 8819</strain>
    </source>
</reference>
<dbReference type="InterPro" id="IPR022385">
    <property type="entry name" value="Rhs_assc_core"/>
</dbReference>
<dbReference type="SUPFAM" id="SSF69304">
    <property type="entry name" value="Tricorn protease N-terminal domain"/>
    <property type="match status" value="1"/>
</dbReference>
<dbReference type="NCBIfam" id="TIGR01643">
    <property type="entry name" value="YD_repeat_2x"/>
    <property type="match status" value="13"/>
</dbReference>
<dbReference type="InterPro" id="IPR031325">
    <property type="entry name" value="RHS_repeat"/>
</dbReference>
<feature type="compositionally biased region" description="Basic and acidic residues" evidence="2">
    <location>
        <begin position="129"/>
        <end position="145"/>
    </location>
</feature>
<evidence type="ECO:0000256" key="1">
    <source>
        <dbReference type="ARBA" id="ARBA00022737"/>
    </source>
</evidence>
<name>A0ABS5VFI2_9MICO</name>
<evidence type="ECO:0000313" key="6">
    <source>
        <dbReference type="Proteomes" id="UP001519641"/>
    </source>
</evidence>
<evidence type="ECO:0000313" key="5">
    <source>
        <dbReference type="EMBL" id="MBT1588228.1"/>
    </source>
</evidence>
<proteinExistence type="predicted"/>
<dbReference type="Proteomes" id="UP001519641">
    <property type="component" value="Unassembled WGS sequence"/>
</dbReference>
<feature type="region of interest" description="Disordered" evidence="2">
    <location>
        <begin position="123"/>
        <end position="145"/>
    </location>
</feature>
<feature type="domain" description="Teneurin-like YD-shell" evidence="4">
    <location>
        <begin position="496"/>
        <end position="641"/>
    </location>
</feature>
<dbReference type="InterPro" id="IPR006530">
    <property type="entry name" value="YD"/>
</dbReference>
<evidence type="ECO:0000259" key="3">
    <source>
        <dbReference type="Pfam" id="PF20148"/>
    </source>
</evidence>
<dbReference type="NCBIfam" id="TIGR03696">
    <property type="entry name" value="Rhs_assc_core"/>
    <property type="match status" value="1"/>
</dbReference>
<evidence type="ECO:0000259" key="4">
    <source>
        <dbReference type="Pfam" id="PF25023"/>
    </source>
</evidence>
<comment type="caution">
    <text evidence="5">The sequence shown here is derived from an EMBL/GenBank/DDBJ whole genome shotgun (WGS) entry which is preliminary data.</text>
</comment>
<dbReference type="InterPro" id="IPR050708">
    <property type="entry name" value="T6SS_VgrG/RHS"/>
</dbReference>
<keyword evidence="1" id="KW-0677">Repeat</keyword>
<keyword evidence="6" id="KW-1185">Reference proteome</keyword>
<dbReference type="Pfam" id="PF05593">
    <property type="entry name" value="RHS_repeat"/>
    <property type="match status" value="6"/>
</dbReference>
<dbReference type="EMBL" id="JAHEWS010000014">
    <property type="protein sequence ID" value="MBT1588228.1"/>
    <property type="molecule type" value="Genomic_DNA"/>
</dbReference>
<dbReference type="InterPro" id="IPR045351">
    <property type="entry name" value="DUF6531"/>
</dbReference>
<dbReference type="PANTHER" id="PTHR32305:SF15">
    <property type="entry name" value="PROTEIN RHSA-RELATED"/>
    <property type="match status" value="1"/>
</dbReference>
<evidence type="ECO:0000256" key="2">
    <source>
        <dbReference type="SAM" id="MobiDB-lite"/>
    </source>
</evidence>
<feature type="domain" description="DUF6531" evidence="3">
    <location>
        <begin position="293"/>
        <end position="365"/>
    </location>
</feature>
<dbReference type="RefSeq" id="WP_214544665.1">
    <property type="nucleotide sequence ID" value="NZ_JAHEWS010000014.1"/>
</dbReference>
<protein>
    <submittedName>
        <fullName evidence="5">Type IV secretion protein Rhs</fullName>
    </submittedName>
</protein>
<gene>
    <name evidence="5" type="ORF">KK097_10425</name>
</gene>
<dbReference type="Gene3D" id="2.180.10.10">
    <property type="entry name" value="RHS repeat-associated core"/>
    <property type="match status" value="5"/>
</dbReference>
<dbReference type="Pfam" id="PF20148">
    <property type="entry name" value="DUF6531"/>
    <property type="match status" value="1"/>
</dbReference>
<dbReference type="Pfam" id="PF25023">
    <property type="entry name" value="TEN_YD-shell"/>
    <property type="match status" value="1"/>
</dbReference>
<organism evidence="5 6">
    <name type="scientific">Curtobacterium aurantiacum</name>
    <dbReference type="NCBI Taxonomy" id="3236919"/>
    <lineage>
        <taxon>Bacteria</taxon>
        <taxon>Bacillati</taxon>
        <taxon>Actinomycetota</taxon>
        <taxon>Actinomycetes</taxon>
        <taxon>Micrococcales</taxon>
        <taxon>Microbacteriaceae</taxon>
        <taxon>Curtobacterium</taxon>
    </lineage>
</organism>
<dbReference type="InterPro" id="IPR056823">
    <property type="entry name" value="TEN-like_YD-shell"/>
</dbReference>
<feature type="compositionally biased region" description="Basic and acidic residues" evidence="2">
    <location>
        <begin position="1772"/>
        <end position="1784"/>
    </location>
</feature>
<sequence>MAKIHGNDPTGYSYSAADTLKSASTALASSIGGQSGSRSSSVTTASAEFRGYFSEVFADNADIGARSATKLVESLQSLSGFVQELRDAAKDEDDRRKQAKAWDARKREREENFFVGAGHEISTWFGGGDDPKPPEPEPEPRLQADEVSVKGREIPAGGGTSGGTSSAVPADLRSFEANTRTLDSDLSGAVSTFRNALSDYEAECNPCWGTLNAQSLLTAVNDWLTANGQDADWAGTVAAQFEAAGGGAGPATLSDAAIAAALSAAGIDAGRDDFTIGPFSAMGTPPTNGFADDPVNTATGNFLEPETDLSFAGQAASLRLTRMYNSLDDRSGAFGLGWSSILDTRLEITDDAASVVLDDGRQVDFPRQGDGWDRAVGEDLWLRAEDDALVVHDNAGGRWAFTRSGLWSSCGRGAGTTVTVRRDEQDRITRLSHVFGRFIDVEYAGDRVASTTASDGRRVEYHYDDARRLIRATDAVGSRRYRWNDGGLIDRVTAATGVVECENTYDDRGRVVEQRTPFGRRVRFAYLPGRVTSVSDVDGDHTNTWIADRKGRVVGIIDTDGQRQSMSYDPHGNLVSVTERDGQVTVHGYDERGRRVRTVTPEGADLTFGYDEQDRMTTVVTANGGVVEYEYAGDDRNPSVVIDPVGGRTLLEWRDGLLVGTTDPMGVVVSFHHDASGELIGVENAVGDTAQLVRDPGGRIIEAVTPLGNRTRYRYDAAGLLTAREDPDGGLWRFEHGDGGRVTATIDPTGARTEVTYGQHGEIVSTTDPLGRVVTKDFDAFGNVSRMTLPDGAEWAFVHDALSRLEAVVDPAGGTWKREYDAVGALGATVDPTGVRTEVRRSRADGVSTVRDAFDAVSVTTDEFGRPTRLEHADTSAELTTYDACGRPVELVDADGGLTRIERDLAGRVVAVTTRAGRTTRYEYDACGRPVSAIDPAGARTTLTYDADSRVVARTLPTGEVARTEYDRQGRVVHADVPGVGTARYRYDRVGRVVSARDTRFGQRTFRYDAAGQLVAAVNGLGGTTRYEYDQRGRLVRTVDPLGGVTVRTYTQLDKVASSTDQLGRTTTATYDAAGRQRTQTDPDGSVLRWEYDAAGRESAQYAGDRLIGRIDRDVRARTVTITDETRPDSPTAHVLEFSRLGQLVRRSTGARETRWTHDADGLRTSVQSPDRSTTRYEHDATGRVVRVDHSVFGEVRYEHDAAGRLLQARAGDQLQTWEYANGHVVRHARIDADGTHASTIERDADGRITRVDGPGGSTTYEHDDAAQLVASVQGAHRTDWVYDAAGRLVEERTDSFARRFRHDAAGQLIRVDAADGSPEVEYAYDGAGRRIRAVRPGNGTTGYGWSPQGRLTSVTETTAAGSTTTDLHVDALGELAGVDGVPLDWDTAAFAPTLLAVGDEPVLRAPGGLIGVDDRWIASGRRTTRAADDADPWQTLVDLGGSGLPGGVALGADGSLQVAGLEWMGARAYDSSTRGFLSVDPISAPAGAAWAGNPYSFAGNDPLHAIDPLGLAPVTDAELEAYAAAEQGPLARAAAATGDWFADNWEYVAGGAMVVAGGVLVATGVGGPVGMMLISAGADTIIQKATTGEVNWGQVAVSGAFGAVGGGAGALIGKHLLGNAAEGAVENVANYAVSGQPVTPGGLLRNAAEGAATSAATGGTMSKVHLPTAVNKLDDLAPTPPVNVLPSSGKTFVVTPQGTAYDIPAGWDIGPARTNRGLVAQDPASAANPGMHDDANMIRVMDPTERYPNGYSRYSNDYGQWLDPRTGKPGSKPDSHVPSEHQGEYLGWPN</sequence>
<dbReference type="PANTHER" id="PTHR32305">
    <property type="match status" value="1"/>
</dbReference>